<dbReference type="InterPro" id="IPR000850">
    <property type="entry name" value="Adenylat/UMP-CMP_kin"/>
</dbReference>
<reference evidence="7 8" key="1">
    <citation type="journal article" date="2016" name="Nat. Commun.">
        <title>Thousands of microbial genomes shed light on interconnected biogeochemical processes in an aquifer system.</title>
        <authorList>
            <person name="Anantharaman K."/>
            <person name="Brown C.T."/>
            <person name="Hug L.A."/>
            <person name="Sharon I."/>
            <person name="Castelle C.J."/>
            <person name="Probst A.J."/>
            <person name="Thomas B.C."/>
            <person name="Singh A."/>
            <person name="Wilkins M.J."/>
            <person name="Karaoz U."/>
            <person name="Brodie E.L."/>
            <person name="Williams K.H."/>
            <person name="Hubbard S.S."/>
            <person name="Banfield J.F."/>
        </authorList>
    </citation>
    <scope>NUCLEOTIDE SEQUENCE [LARGE SCALE GENOMIC DNA]</scope>
</reference>
<dbReference type="GO" id="GO:0005524">
    <property type="term" value="F:ATP binding"/>
    <property type="evidence" value="ECO:0007669"/>
    <property type="project" value="UniProtKB-KW"/>
</dbReference>
<keyword evidence="2" id="KW-0545">Nucleotide biosynthesis</keyword>
<dbReference type="Pfam" id="PF00406">
    <property type="entry name" value="ADK"/>
    <property type="match status" value="1"/>
</dbReference>
<dbReference type="SUPFAM" id="SSF52540">
    <property type="entry name" value="P-loop containing nucleoside triphosphate hydrolases"/>
    <property type="match status" value="1"/>
</dbReference>
<evidence type="ECO:0000256" key="3">
    <source>
        <dbReference type="ARBA" id="ARBA00022741"/>
    </source>
</evidence>
<proteinExistence type="inferred from homology"/>
<evidence type="ECO:0000256" key="4">
    <source>
        <dbReference type="ARBA" id="ARBA00022777"/>
    </source>
</evidence>
<sequence>MSPKTFIFIGRSGCGKGTQSHLLQEYISKKDNRKIVYIETGLEFREFIKNDGYSNKLSHEVYDRDERQPGFLACYMWTKALLNNFTGEQNLFFDGALRSLPEARLFETVVNFYKLSKAIVIFIDVSREWSEMRLMERGRSDDLGKEKIAKRLDWFEKDTLPALDFLRASGCFNFVRINGEQTIEEVHQEIVNSVGPLLE</sequence>
<dbReference type="GO" id="GO:0004017">
    <property type="term" value="F:AMP kinase activity"/>
    <property type="evidence" value="ECO:0007669"/>
    <property type="project" value="UniProtKB-EC"/>
</dbReference>
<dbReference type="PRINTS" id="PR00094">
    <property type="entry name" value="ADENYLTKNASE"/>
</dbReference>
<comment type="catalytic activity">
    <reaction evidence="6">
        <text>AMP + ATP = 2 ADP</text>
        <dbReference type="Rhea" id="RHEA:12973"/>
        <dbReference type="ChEBI" id="CHEBI:30616"/>
        <dbReference type="ChEBI" id="CHEBI:456215"/>
        <dbReference type="ChEBI" id="CHEBI:456216"/>
        <dbReference type="EC" id="2.7.4.3"/>
    </reaction>
</comment>
<accession>A0A1G2U4K5</accession>
<evidence type="ECO:0000256" key="6">
    <source>
        <dbReference type="RuleBase" id="RU003331"/>
    </source>
</evidence>
<gene>
    <name evidence="7" type="ORF">A3B14_03275</name>
</gene>
<dbReference type="PANTHER" id="PTHR23359">
    <property type="entry name" value="NUCLEOTIDE KINASE"/>
    <property type="match status" value="1"/>
</dbReference>
<evidence type="ECO:0000313" key="7">
    <source>
        <dbReference type="EMBL" id="OHB04433.1"/>
    </source>
</evidence>
<evidence type="ECO:0000313" key="8">
    <source>
        <dbReference type="Proteomes" id="UP000176800"/>
    </source>
</evidence>
<keyword evidence="3 6" id="KW-0547">Nucleotide-binding</keyword>
<keyword evidence="1 5" id="KW-0808">Transferase</keyword>
<comment type="caution">
    <text evidence="7">The sequence shown here is derived from an EMBL/GenBank/DDBJ whole genome shotgun (WGS) entry which is preliminary data.</text>
</comment>
<dbReference type="EMBL" id="MHWE01000006">
    <property type="protein sequence ID" value="OHB04433.1"/>
    <property type="molecule type" value="Genomic_DNA"/>
</dbReference>
<comment type="subunit">
    <text evidence="6">Monomer.</text>
</comment>
<dbReference type="InterPro" id="IPR027417">
    <property type="entry name" value="P-loop_NTPase"/>
</dbReference>
<dbReference type="Proteomes" id="UP000176800">
    <property type="component" value="Unassembled WGS sequence"/>
</dbReference>
<dbReference type="AlphaFoldDB" id="A0A1G2U4K5"/>
<comment type="similarity">
    <text evidence="5">Belongs to the adenylate kinase family.</text>
</comment>
<comment type="subcellular location">
    <subcellularLocation>
        <location evidence="6">Cytoplasm</location>
    </subcellularLocation>
</comment>
<keyword evidence="6" id="KW-0067">ATP-binding</keyword>
<protein>
    <recommendedName>
        <fullName evidence="6">Adenylate kinase</fullName>
        <ecNumber evidence="6">2.7.4.3</ecNumber>
    </recommendedName>
</protein>
<keyword evidence="4 5" id="KW-0418">Kinase</keyword>
<name>A0A1G2U4K5_9BACT</name>
<evidence type="ECO:0000256" key="2">
    <source>
        <dbReference type="ARBA" id="ARBA00022727"/>
    </source>
</evidence>
<evidence type="ECO:0000256" key="5">
    <source>
        <dbReference type="RuleBase" id="RU003330"/>
    </source>
</evidence>
<evidence type="ECO:0000256" key="1">
    <source>
        <dbReference type="ARBA" id="ARBA00022679"/>
    </source>
</evidence>
<dbReference type="Gene3D" id="3.40.50.300">
    <property type="entry name" value="P-loop containing nucleotide triphosphate hydrolases"/>
    <property type="match status" value="1"/>
</dbReference>
<organism evidence="7 8">
    <name type="scientific">Candidatus Zambryskibacteria bacterium RIFCSPLOWO2_01_FULL_45_21</name>
    <dbReference type="NCBI Taxonomy" id="1802761"/>
    <lineage>
        <taxon>Bacteria</taxon>
        <taxon>Candidatus Zambryskiibacteriota</taxon>
    </lineage>
</organism>
<dbReference type="GO" id="GO:0005737">
    <property type="term" value="C:cytoplasm"/>
    <property type="evidence" value="ECO:0007669"/>
    <property type="project" value="UniProtKB-SubCell"/>
</dbReference>
<dbReference type="EC" id="2.7.4.3" evidence="6"/>